<feature type="compositionally biased region" description="Low complexity" evidence="1">
    <location>
        <begin position="628"/>
        <end position="649"/>
    </location>
</feature>
<feature type="compositionally biased region" description="Low complexity" evidence="1">
    <location>
        <begin position="20"/>
        <end position="34"/>
    </location>
</feature>
<dbReference type="OrthoDB" id="1517790at2759"/>
<protein>
    <recommendedName>
        <fullName evidence="4">RAP domain-containing protein</fullName>
    </recommendedName>
</protein>
<evidence type="ECO:0008006" key="4">
    <source>
        <dbReference type="Google" id="ProtNLM"/>
    </source>
</evidence>
<feature type="compositionally biased region" description="Low complexity" evidence="1">
    <location>
        <begin position="83"/>
        <end position="97"/>
    </location>
</feature>
<feature type="compositionally biased region" description="Gly residues" evidence="1">
    <location>
        <begin position="42"/>
        <end position="58"/>
    </location>
</feature>
<dbReference type="EMBL" id="JAEHOC010000077">
    <property type="protein sequence ID" value="KAG2423558.1"/>
    <property type="molecule type" value="Genomic_DNA"/>
</dbReference>
<name>A0A835SHK5_CHLIN</name>
<dbReference type="AlphaFoldDB" id="A0A835SHK5"/>
<dbReference type="Gene3D" id="1.10.1660.80">
    <property type="match status" value="1"/>
</dbReference>
<dbReference type="InterPro" id="IPR018714">
    <property type="entry name" value="DUF2237"/>
</dbReference>
<feature type="region of interest" description="Disordered" evidence="1">
    <location>
        <begin position="614"/>
        <end position="671"/>
    </location>
</feature>
<proteinExistence type="predicted"/>
<accession>A0A835SHK5</accession>
<sequence length="786" mass="82317">MLPGLLGARRPPPQQRPHPQKQLLLLPPQQQLQQTGTALEPAGGGDAAGSLAGSGGYSPCGAHDPGTAAPAYTSTREPEPGLEPEGGSEQQHQAHPQLQPPPTLERHPHPPPTLEALHAAVRECGAAWVAQADVTTMTAAFFLAGKAPSLAASQQEEAEEGEGGRPSHLRVRVLCDLAEAYLPLVPHIRLPGEVSTPLAALARLGPCGSSRSSSSSSGSSRGPCAKAQQLQLAVALMRLLKDAHTIVHELVNPQQQQWIEAAATAAMPRGRGGADAMAGATAQDWANLLFALALVRHLLDDAGAASALQQGSGQDCADLLWALAVLQLRHGGLEAAVCGRLGALLKHCPQRVATQALANSLWALAAPSSGDSGADAGAGPLAAALACEAVGRWRDFQPRQLRMLWKAQQALPDVVAAAVLGADADLQAAMACAVAAARRAGLVMTSKPQKQVEAALRRLQRQGRLPITSLRMEAAEEHAFARVDIVVEWGNGPQERAAVEFDGPVHFLTNRRGDPAAVDGPTALCNAQLRRVFGEARLVCVPFWEWAALRGDAQEAYLLQRLQPLMPSAPAVSLTPAVPAPLTPSAPAVSLVPAVPAPLTPAVVPAVSHVAPHHASSCCPQPQPAEPQPAEQAAAGADGSSASGTGSQGLQHQPVQAADAAPGSNRSAPTVSVVRMSRTSGGTWSALRCEQRLRAFLWQQVTEEFLLYTRGLGNDLMTPAPAFAFPGLKPGDKWCLCAVRWREAMQVGKAPPVFLKCTHSKALEYVSLDDLKRFALDLEECSAGNN</sequence>
<feature type="region of interest" description="Disordered" evidence="1">
    <location>
        <begin position="1"/>
        <end position="113"/>
    </location>
</feature>
<dbReference type="PANTHER" id="PTHR37466">
    <property type="entry name" value="SLR1628 PROTEIN"/>
    <property type="match status" value="1"/>
</dbReference>
<reference evidence="2" key="1">
    <citation type="journal article" date="2020" name="bioRxiv">
        <title>Comparative genomics of Chlamydomonas.</title>
        <authorList>
            <person name="Craig R.J."/>
            <person name="Hasan A.R."/>
            <person name="Ness R.W."/>
            <person name="Keightley P.D."/>
        </authorList>
    </citation>
    <scope>NUCLEOTIDE SEQUENCE</scope>
    <source>
        <strain evidence="2">SAG 7.73</strain>
    </source>
</reference>
<dbReference type="PANTHER" id="PTHR37466:SF1">
    <property type="entry name" value="SLR1628 PROTEIN"/>
    <property type="match status" value="1"/>
</dbReference>
<gene>
    <name evidence="2" type="ORF">HXX76_015199</name>
</gene>
<dbReference type="Proteomes" id="UP000650467">
    <property type="component" value="Unassembled WGS sequence"/>
</dbReference>
<comment type="caution">
    <text evidence="2">The sequence shown here is derived from an EMBL/GenBank/DDBJ whole genome shotgun (WGS) entry which is preliminary data.</text>
</comment>
<evidence type="ECO:0000313" key="2">
    <source>
        <dbReference type="EMBL" id="KAG2423558.1"/>
    </source>
</evidence>
<organism evidence="2 3">
    <name type="scientific">Chlamydomonas incerta</name>
    <dbReference type="NCBI Taxonomy" id="51695"/>
    <lineage>
        <taxon>Eukaryota</taxon>
        <taxon>Viridiplantae</taxon>
        <taxon>Chlorophyta</taxon>
        <taxon>core chlorophytes</taxon>
        <taxon>Chlorophyceae</taxon>
        <taxon>CS clade</taxon>
        <taxon>Chlamydomonadales</taxon>
        <taxon>Chlamydomonadaceae</taxon>
        <taxon>Chlamydomonas</taxon>
    </lineage>
</organism>
<evidence type="ECO:0000313" key="3">
    <source>
        <dbReference type="Proteomes" id="UP000650467"/>
    </source>
</evidence>
<dbReference type="Pfam" id="PF09996">
    <property type="entry name" value="DUF2237"/>
    <property type="match status" value="1"/>
</dbReference>
<evidence type="ECO:0000256" key="1">
    <source>
        <dbReference type="SAM" id="MobiDB-lite"/>
    </source>
</evidence>
<keyword evidence="3" id="KW-1185">Reference proteome</keyword>